<dbReference type="GO" id="GO:0031419">
    <property type="term" value="F:cobalamin binding"/>
    <property type="evidence" value="ECO:0007669"/>
    <property type="project" value="InterPro"/>
</dbReference>
<evidence type="ECO:0000313" key="2">
    <source>
        <dbReference type="EMBL" id="KOT42738.1"/>
    </source>
</evidence>
<dbReference type="OrthoDB" id="8482131at2"/>
<proteinExistence type="predicted"/>
<dbReference type="AlphaFoldDB" id="A0A0M9XA33"/>
<dbReference type="Gene3D" id="3.40.50.280">
    <property type="entry name" value="Cobalamin-binding domain"/>
    <property type="match status" value="1"/>
</dbReference>
<reference evidence="2 3" key="1">
    <citation type="submission" date="2015-07" db="EMBL/GenBank/DDBJ databases">
        <authorList>
            <person name="Noorani M."/>
        </authorList>
    </citation>
    <scope>NUCLEOTIDE SEQUENCE [LARGE SCALE GENOMIC DNA]</scope>
    <source>
        <strain evidence="2 3">NRRL B-24567</strain>
    </source>
</reference>
<comment type="caution">
    <text evidence="2">The sequence shown here is derived from an EMBL/GenBank/DDBJ whole genome shotgun (WGS) entry which is preliminary data.</text>
</comment>
<protein>
    <recommendedName>
        <fullName evidence="1">B12-binding domain-containing protein</fullName>
    </recommendedName>
</protein>
<dbReference type="SUPFAM" id="SSF52242">
    <property type="entry name" value="Cobalamin (vitamin B12)-binding domain"/>
    <property type="match status" value="1"/>
</dbReference>
<name>A0A0M9XA33_9ACTN</name>
<sequence>MTQPAELAPRDPSGPLDVVVTGLSSDAHTWNLVFMQLLLEDLGHHVVNLGPCISQDEIVESCCKYQPDLLVVSSVNGHGFHDAEHLVRALRARWELAGLPAVVGGKLGVRGAEGQDGHRRRLLAAGFDAVFHDEQGLGPFEAFVTALATDRTPPAPAGPREGAAR</sequence>
<dbReference type="GO" id="GO:0046872">
    <property type="term" value="F:metal ion binding"/>
    <property type="evidence" value="ECO:0007669"/>
    <property type="project" value="InterPro"/>
</dbReference>
<feature type="domain" description="B12-binding" evidence="1">
    <location>
        <begin position="15"/>
        <end position="154"/>
    </location>
</feature>
<dbReference type="EMBL" id="LGCN01000074">
    <property type="protein sequence ID" value="KOT42738.1"/>
    <property type="molecule type" value="Genomic_DNA"/>
</dbReference>
<dbReference type="InterPro" id="IPR006158">
    <property type="entry name" value="Cobalamin-bd"/>
</dbReference>
<organism evidence="2 3">
    <name type="scientific">Streptomyces caelestis</name>
    <dbReference type="NCBI Taxonomy" id="36816"/>
    <lineage>
        <taxon>Bacteria</taxon>
        <taxon>Bacillati</taxon>
        <taxon>Actinomycetota</taxon>
        <taxon>Actinomycetes</taxon>
        <taxon>Kitasatosporales</taxon>
        <taxon>Streptomycetaceae</taxon>
        <taxon>Streptomyces</taxon>
    </lineage>
</organism>
<dbReference type="Proteomes" id="UP000037773">
    <property type="component" value="Unassembled WGS sequence"/>
</dbReference>
<dbReference type="InterPro" id="IPR036724">
    <property type="entry name" value="Cobalamin-bd_sf"/>
</dbReference>
<keyword evidence="3" id="KW-1185">Reference proteome</keyword>
<dbReference type="PROSITE" id="PS51332">
    <property type="entry name" value="B12_BINDING"/>
    <property type="match status" value="1"/>
</dbReference>
<dbReference type="Pfam" id="PF02310">
    <property type="entry name" value="B12-binding"/>
    <property type="match status" value="1"/>
</dbReference>
<gene>
    <name evidence="2" type="ORF">ADK41_06925</name>
</gene>
<dbReference type="PATRIC" id="fig|36816.3.peg.1481"/>
<accession>A0A0M9XA33</accession>
<evidence type="ECO:0000259" key="1">
    <source>
        <dbReference type="PROSITE" id="PS51332"/>
    </source>
</evidence>
<evidence type="ECO:0000313" key="3">
    <source>
        <dbReference type="Proteomes" id="UP000037773"/>
    </source>
</evidence>